<dbReference type="WBParaSite" id="jg11570">
    <property type="protein sequence ID" value="jg11570"/>
    <property type="gene ID" value="jg11570"/>
</dbReference>
<proteinExistence type="predicted"/>
<protein>
    <submittedName>
        <fullName evidence="2">Uncharacterized protein</fullName>
    </submittedName>
</protein>
<name>A0A915CRZ0_9BILA</name>
<dbReference type="Proteomes" id="UP000887574">
    <property type="component" value="Unplaced"/>
</dbReference>
<accession>A0A915CRZ0</accession>
<sequence length="247" mass="28156">MQMMPKQKQLEMKNEAKALLSTKRKQAAFKRWGDSDKKGKQRIVATAKTRRKEPLRKSVSTQADLTSAVIEKLHNTEKPLNDEIGRTASLSRIAGIASAFRGNKNRALSFKKYEEASRKVRRRLGILSPAREANETMPKLTPLEDFKICAGRFNGKERRYLKYGLQEINKDFLAPTDKVCALKKKLSSILQVQSSVEKEITTVWLNKVTEVLSDRLNRLHENAVVIAFQPKTKQLFGENQSKLSIEK</sequence>
<evidence type="ECO:0000313" key="2">
    <source>
        <dbReference type="WBParaSite" id="jg11570"/>
    </source>
</evidence>
<organism evidence="1 2">
    <name type="scientific">Ditylenchus dipsaci</name>
    <dbReference type="NCBI Taxonomy" id="166011"/>
    <lineage>
        <taxon>Eukaryota</taxon>
        <taxon>Metazoa</taxon>
        <taxon>Ecdysozoa</taxon>
        <taxon>Nematoda</taxon>
        <taxon>Chromadorea</taxon>
        <taxon>Rhabditida</taxon>
        <taxon>Tylenchina</taxon>
        <taxon>Tylenchomorpha</taxon>
        <taxon>Sphaerularioidea</taxon>
        <taxon>Anguinidae</taxon>
        <taxon>Anguininae</taxon>
        <taxon>Ditylenchus</taxon>
    </lineage>
</organism>
<reference evidence="2" key="1">
    <citation type="submission" date="2022-11" db="UniProtKB">
        <authorList>
            <consortium name="WormBaseParasite"/>
        </authorList>
    </citation>
    <scope>IDENTIFICATION</scope>
</reference>
<evidence type="ECO:0000313" key="1">
    <source>
        <dbReference type="Proteomes" id="UP000887574"/>
    </source>
</evidence>
<keyword evidence="1" id="KW-1185">Reference proteome</keyword>
<dbReference type="AlphaFoldDB" id="A0A915CRZ0"/>